<evidence type="ECO:0000313" key="3">
    <source>
        <dbReference type="Proteomes" id="UP000789759"/>
    </source>
</evidence>
<proteinExistence type="predicted"/>
<accession>A0A9N9J8Z3</accession>
<evidence type="ECO:0000313" key="2">
    <source>
        <dbReference type="EMBL" id="CAG8770735.1"/>
    </source>
</evidence>
<reference evidence="2" key="1">
    <citation type="submission" date="2021-06" db="EMBL/GenBank/DDBJ databases">
        <authorList>
            <person name="Kallberg Y."/>
            <person name="Tangrot J."/>
            <person name="Rosling A."/>
        </authorList>
    </citation>
    <scope>NUCLEOTIDE SEQUENCE</scope>
    <source>
        <strain evidence="2">FL966</strain>
    </source>
</reference>
<sequence length="52" mass="6060">PDDKADSSPRRFGSTKYPLSRRSQIDLKEKARAELDFRIKNKQPRGIFALVR</sequence>
<dbReference type="OrthoDB" id="3366990at2759"/>
<dbReference type="Proteomes" id="UP000789759">
    <property type="component" value="Unassembled WGS sequence"/>
</dbReference>
<dbReference type="EMBL" id="CAJVQA010021803">
    <property type="protein sequence ID" value="CAG8770735.1"/>
    <property type="molecule type" value="Genomic_DNA"/>
</dbReference>
<organism evidence="2 3">
    <name type="scientific">Cetraspora pellucida</name>
    <dbReference type="NCBI Taxonomy" id="1433469"/>
    <lineage>
        <taxon>Eukaryota</taxon>
        <taxon>Fungi</taxon>
        <taxon>Fungi incertae sedis</taxon>
        <taxon>Mucoromycota</taxon>
        <taxon>Glomeromycotina</taxon>
        <taxon>Glomeromycetes</taxon>
        <taxon>Diversisporales</taxon>
        <taxon>Gigasporaceae</taxon>
        <taxon>Cetraspora</taxon>
    </lineage>
</organism>
<feature type="region of interest" description="Disordered" evidence="1">
    <location>
        <begin position="1"/>
        <end position="21"/>
    </location>
</feature>
<evidence type="ECO:0000256" key="1">
    <source>
        <dbReference type="SAM" id="MobiDB-lite"/>
    </source>
</evidence>
<protein>
    <submittedName>
        <fullName evidence="2">2761_t:CDS:1</fullName>
    </submittedName>
</protein>
<comment type="caution">
    <text evidence="2">The sequence shown here is derived from an EMBL/GenBank/DDBJ whole genome shotgun (WGS) entry which is preliminary data.</text>
</comment>
<dbReference type="AlphaFoldDB" id="A0A9N9J8Z3"/>
<feature type="non-terminal residue" evidence="2">
    <location>
        <position position="1"/>
    </location>
</feature>
<gene>
    <name evidence="2" type="ORF">CPELLU_LOCUS15859</name>
</gene>
<name>A0A9N9J8Z3_9GLOM</name>
<keyword evidence="3" id="KW-1185">Reference proteome</keyword>